<dbReference type="GO" id="GO:0046854">
    <property type="term" value="P:phosphatidylinositol phosphate biosynthetic process"/>
    <property type="evidence" value="ECO:0007669"/>
    <property type="project" value="InterPro"/>
</dbReference>
<comment type="caution">
    <text evidence="9">The sequence shown here is derived from an EMBL/GenBank/DDBJ whole genome shotgun (WGS) entry which is preliminary data.</text>
</comment>
<evidence type="ECO:0000313" key="9">
    <source>
        <dbReference type="EMBL" id="KAG1904476.1"/>
    </source>
</evidence>
<keyword evidence="4 7" id="KW-0479">Metal-binding</keyword>
<comment type="pathway">
    <text evidence="8">Polyol metabolism; myo-inositol biosynthesis; myo-inositol from D-glucose 6-phosphate: step 2/2.</text>
</comment>
<dbReference type="GO" id="GO:0008934">
    <property type="term" value="F:inositol monophosphate 1-phosphatase activity"/>
    <property type="evidence" value="ECO:0007669"/>
    <property type="project" value="InterPro"/>
</dbReference>
<dbReference type="CDD" id="cd01639">
    <property type="entry name" value="IMPase"/>
    <property type="match status" value="1"/>
</dbReference>
<dbReference type="GeneID" id="64660668"/>
<organism evidence="9 10">
    <name type="scientific">Suillus fuscotomentosus</name>
    <dbReference type="NCBI Taxonomy" id="1912939"/>
    <lineage>
        <taxon>Eukaryota</taxon>
        <taxon>Fungi</taxon>
        <taxon>Dikarya</taxon>
        <taxon>Basidiomycota</taxon>
        <taxon>Agaricomycotina</taxon>
        <taxon>Agaricomycetes</taxon>
        <taxon>Agaricomycetidae</taxon>
        <taxon>Boletales</taxon>
        <taxon>Suillineae</taxon>
        <taxon>Suillaceae</taxon>
        <taxon>Suillus</taxon>
    </lineage>
</organism>
<feature type="binding site" evidence="7">
    <location>
        <position position="104"/>
    </location>
    <ligand>
        <name>Mg(2+)</name>
        <dbReference type="ChEBI" id="CHEBI:18420"/>
        <label>1</label>
        <note>catalytic</note>
    </ligand>
</feature>
<dbReference type="RefSeq" id="XP_041230051.1">
    <property type="nucleotide sequence ID" value="XM_041366370.1"/>
</dbReference>
<evidence type="ECO:0000256" key="1">
    <source>
        <dbReference type="ARBA" id="ARBA00001033"/>
    </source>
</evidence>
<evidence type="ECO:0000256" key="5">
    <source>
        <dbReference type="ARBA" id="ARBA00022801"/>
    </source>
</evidence>
<comment type="catalytic activity">
    <reaction evidence="1 8">
        <text>a myo-inositol phosphate + H2O = myo-inositol + phosphate</text>
        <dbReference type="Rhea" id="RHEA:24056"/>
        <dbReference type="ChEBI" id="CHEBI:15377"/>
        <dbReference type="ChEBI" id="CHEBI:17268"/>
        <dbReference type="ChEBI" id="CHEBI:43474"/>
        <dbReference type="ChEBI" id="CHEBI:84139"/>
        <dbReference type="EC" id="3.1.3.25"/>
    </reaction>
</comment>
<dbReference type="PANTHER" id="PTHR20854">
    <property type="entry name" value="INOSITOL MONOPHOSPHATASE"/>
    <property type="match status" value="1"/>
</dbReference>
<accession>A0AAD4EE38</accession>
<dbReference type="AlphaFoldDB" id="A0AAD4EE38"/>
<feature type="binding site" evidence="7">
    <location>
        <position position="103"/>
    </location>
    <ligand>
        <name>Mg(2+)</name>
        <dbReference type="ChEBI" id="CHEBI:18420"/>
        <label>1</label>
        <note>catalytic</note>
    </ligand>
</feature>
<dbReference type="InterPro" id="IPR020583">
    <property type="entry name" value="Inositol_monoP_metal-BS"/>
</dbReference>
<dbReference type="EC" id="3.1.3.25" evidence="8"/>
<dbReference type="FunFam" id="3.30.540.10:FF:000004">
    <property type="entry name" value="Inositol-1-monophosphatase"/>
    <property type="match status" value="1"/>
</dbReference>
<evidence type="ECO:0000313" key="10">
    <source>
        <dbReference type="Proteomes" id="UP001195769"/>
    </source>
</evidence>
<evidence type="ECO:0000256" key="2">
    <source>
        <dbReference type="ARBA" id="ARBA00001946"/>
    </source>
</evidence>
<dbReference type="GO" id="GO:0007165">
    <property type="term" value="P:signal transduction"/>
    <property type="evidence" value="ECO:0007669"/>
    <property type="project" value="TreeGrafter"/>
</dbReference>
<dbReference type="PRINTS" id="PR00377">
    <property type="entry name" value="IMPHPHTASES"/>
</dbReference>
<keyword evidence="5 8" id="KW-0378">Hydrolase</keyword>
<feature type="binding site" evidence="7">
    <location>
        <position position="81"/>
    </location>
    <ligand>
        <name>Mg(2+)</name>
        <dbReference type="ChEBI" id="CHEBI:18420"/>
        <label>1</label>
        <note>catalytic</note>
    </ligand>
</feature>
<reference evidence="9" key="1">
    <citation type="journal article" date="2020" name="New Phytol.">
        <title>Comparative genomics reveals dynamic genome evolution in host specialist ectomycorrhizal fungi.</title>
        <authorList>
            <person name="Lofgren L.A."/>
            <person name="Nguyen N.H."/>
            <person name="Vilgalys R."/>
            <person name="Ruytinx J."/>
            <person name="Liao H.L."/>
            <person name="Branco S."/>
            <person name="Kuo A."/>
            <person name="LaButti K."/>
            <person name="Lipzen A."/>
            <person name="Andreopoulos W."/>
            <person name="Pangilinan J."/>
            <person name="Riley R."/>
            <person name="Hundley H."/>
            <person name="Na H."/>
            <person name="Barry K."/>
            <person name="Grigoriev I.V."/>
            <person name="Stajich J.E."/>
            <person name="Kennedy P.G."/>
        </authorList>
    </citation>
    <scope>NUCLEOTIDE SEQUENCE</scope>
    <source>
        <strain evidence="9">FC203</strain>
    </source>
</reference>
<dbReference type="InterPro" id="IPR020550">
    <property type="entry name" value="Inositol_monophosphatase_CS"/>
</dbReference>
<comment type="cofactor">
    <cofactor evidence="2 7 8">
        <name>Mg(2+)</name>
        <dbReference type="ChEBI" id="CHEBI:18420"/>
    </cofactor>
</comment>
<dbReference type="Gene3D" id="3.30.540.10">
    <property type="entry name" value="Fructose-1,6-Bisphosphatase, subunit A, domain 1"/>
    <property type="match status" value="1"/>
</dbReference>
<gene>
    <name evidence="9" type="ORF">F5891DRAFT_1183891</name>
</gene>
<feature type="binding site" evidence="7">
    <location>
        <position position="248"/>
    </location>
    <ligand>
        <name>Mg(2+)</name>
        <dbReference type="ChEBI" id="CHEBI:18420"/>
        <label>1</label>
        <note>catalytic</note>
    </ligand>
</feature>
<dbReference type="SUPFAM" id="SSF56655">
    <property type="entry name" value="Carbohydrate phosphatase"/>
    <property type="match status" value="1"/>
</dbReference>
<comment type="similarity">
    <text evidence="3 8">Belongs to the inositol monophosphatase superfamily.</text>
</comment>
<dbReference type="Gene3D" id="3.40.190.80">
    <property type="match status" value="1"/>
</dbReference>
<evidence type="ECO:0000256" key="8">
    <source>
        <dbReference type="RuleBase" id="RU364068"/>
    </source>
</evidence>
<dbReference type="InterPro" id="IPR000760">
    <property type="entry name" value="Inositol_monophosphatase-like"/>
</dbReference>
<dbReference type="PANTHER" id="PTHR20854:SF4">
    <property type="entry name" value="INOSITOL-1-MONOPHOSPHATASE-RELATED"/>
    <property type="match status" value="1"/>
</dbReference>
<keyword evidence="6 7" id="KW-0460">Magnesium</keyword>
<name>A0AAD4EE38_9AGAM</name>
<dbReference type="Pfam" id="PF00459">
    <property type="entry name" value="Inositol_P"/>
    <property type="match status" value="1"/>
</dbReference>
<dbReference type="GO" id="GO:0006020">
    <property type="term" value="P:inositol metabolic process"/>
    <property type="evidence" value="ECO:0007669"/>
    <property type="project" value="TreeGrafter"/>
</dbReference>
<dbReference type="Proteomes" id="UP001195769">
    <property type="component" value="Unassembled WGS sequence"/>
</dbReference>
<feature type="binding site" evidence="7">
    <location>
        <position position="101"/>
    </location>
    <ligand>
        <name>Mg(2+)</name>
        <dbReference type="ChEBI" id="CHEBI:18420"/>
        <label>1</label>
        <note>catalytic</note>
    </ligand>
</feature>
<evidence type="ECO:0000256" key="3">
    <source>
        <dbReference type="ARBA" id="ARBA00009759"/>
    </source>
</evidence>
<dbReference type="PROSITE" id="PS00629">
    <property type="entry name" value="IMP_1"/>
    <property type="match status" value="1"/>
</dbReference>
<dbReference type="EMBL" id="JABBWK010000009">
    <property type="protein sequence ID" value="KAG1904476.1"/>
    <property type="molecule type" value="Genomic_DNA"/>
</dbReference>
<dbReference type="GO" id="GO:0046872">
    <property type="term" value="F:metal ion binding"/>
    <property type="evidence" value="ECO:0007669"/>
    <property type="project" value="UniProtKB-KW"/>
</dbReference>
<evidence type="ECO:0000256" key="7">
    <source>
        <dbReference type="PIRSR" id="PIRSR600760-2"/>
    </source>
</evidence>
<protein>
    <recommendedName>
        <fullName evidence="8">Inositol-1-monophosphatase</fullName>
        <ecNumber evidence="8">3.1.3.25</ecNumber>
    </recommendedName>
</protein>
<sequence length="330" mass="35359">MSANTQTLKPVDLRSILTFTVKLARTAGTLILEGSQAIQSTSDVNEKKNSVDLVTEYDVAVEELVKSEITKAYPSFKFIGEESYSSGTRNELTDEPTFCVDPIDGTTNFVHGFPFVCISLGLIYQKRPVLGVIYNPFLDHLYTGIEGQGSFLTRGNGQPLKLPLTNPKPLPSLQKALLAVEWGSDRGKKTLVPKSDSFLRLAGDPADGIAGGRMAHSIRSLGSAALNISMVAQGGLDLFWEIGCWSWDVCAGIVIAQEAGGAVVGSHAALAAATSAGSSIDPFKVTPEVLTGRKYLIIRAIPDTPNETGREAQLGIARDLYQTVEDSEPK</sequence>
<dbReference type="PROSITE" id="PS00630">
    <property type="entry name" value="IMP_2"/>
    <property type="match status" value="1"/>
</dbReference>
<proteinExistence type="inferred from homology"/>
<keyword evidence="10" id="KW-1185">Reference proteome</keyword>
<dbReference type="InterPro" id="IPR033942">
    <property type="entry name" value="IMPase"/>
</dbReference>
<evidence type="ECO:0000256" key="6">
    <source>
        <dbReference type="ARBA" id="ARBA00022842"/>
    </source>
</evidence>
<evidence type="ECO:0000256" key="4">
    <source>
        <dbReference type="ARBA" id="ARBA00022723"/>
    </source>
</evidence>